<dbReference type="PRINTS" id="PR00038">
    <property type="entry name" value="HTHLUXR"/>
</dbReference>
<dbReference type="STRING" id="70996.SE18_19560"/>
<proteinExistence type="predicted"/>
<accession>A0A0N8GQ91</accession>
<dbReference type="InterPro" id="IPR000792">
    <property type="entry name" value="Tscrpt_reg_LuxR_C"/>
</dbReference>
<organism evidence="5 6">
    <name type="scientific">Herpetosiphon geysericola</name>
    <dbReference type="NCBI Taxonomy" id="70996"/>
    <lineage>
        <taxon>Bacteria</taxon>
        <taxon>Bacillati</taxon>
        <taxon>Chloroflexota</taxon>
        <taxon>Chloroflexia</taxon>
        <taxon>Herpetosiphonales</taxon>
        <taxon>Herpetosiphonaceae</taxon>
        <taxon>Herpetosiphon</taxon>
    </lineage>
</organism>
<dbReference type="CDD" id="cd06170">
    <property type="entry name" value="LuxR_C_like"/>
    <property type="match status" value="1"/>
</dbReference>
<dbReference type="Proteomes" id="UP000050277">
    <property type="component" value="Unassembled WGS sequence"/>
</dbReference>
<reference evidence="5 6" key="1">
    <citation type="submission" date="2015-07" db="EMBL/GenBank/DDBJ databases">
        <title>Whole genome sequence of Herpetosiphon geysericola DSM 7119.</title>
        <authorList>
            <person name="Hemp J."/>
            <person name="Ward L.M."/>
            <person name="Pace L.A."/>
            <person name="Fischer W.W."/>
        </authorList>
    </citation>
    <scope>NUCLEOTIDE SEQUENCE [LARGE SCALE GENOMIC DNA]</scope>
    <source>
        <strain evidence="5 6">DSM 7119</strain>
    </source>
</reference>
<evidence type="ECO:0000256" key="3">
    <source>
        <dbReference type="ARBA" id="ARBA00023163"/>
    </source>
</evidence>
<dbReference type="SMART" id="SM00421">
    <property type="entry name" value="HTH_LUXR"/>
    <property type="match status" value="1"/>
</dbReference>
<dbReference type="GO" id="GO:0003677">
    <property type="term" value="F:DNA binding"/>
    <property type="evidence" value="ECO:0007669"/>
    <property type="project" value="UniProtKB-KW"/>
</dbReference>
<evidence type="ECO:0000313" key="5">
    <source>
        <dbReference type="EMBL" id="KPL83042.1"/>
    </source>
</evidence>
<dbReference type="OrthoDB" id="164333at2"/>
<evidence type="ECO:0000313" key="6">
    <source>
        <dbReference type="Proteomes" id="UP000050277"/>
    </source>
</evidence>
<dbReference type="PANTHER" id="PTHR44688:SF16">
    <property type="entry name" value="DNA-BINDING TRANSCRIPTIONAL ACTIVATOR DEVR_DOSR"/>
    <property type="match status" value="1"/>
</dbReference>
<dbReference type="PANTHER" id="PTHR44688">
    <property type="entry name" value="DNA-BINDING TRANSCRIPTIONAL ACTIVATOR DEVR_DOSR"/>
    <property type="match status" value="1"/>
</dbReference>
<name>A0A0N8GQ91_9CHLR</name>
<keyword evidence="1" id="KW-0805">Transcription regulation</keyword>
<feature type="domain" description="HTH luxR-type" evidence="4">
    <location>
        <begin position="1"/>
        <end position="65"/>
    </location>
</feature>
<keyword evidence="6" id="KW-1185">Reference proteome</keyword>
<dbReference type="PROSITE" id="PS50043">
    <property type="entry name" value="HTH_LUXR_2"/>
    <property type="match status" value="1"/>
</dbReference>
<keyword evidence="3" id="KW-0804">Transcription</keyword>
<comment type="caution">
    <text evidence="5">The sequence shown here is derived from an EMBL/GenBank/DDBJ whole genome shotgun (WGS) entry which is preliminary data.</text>
</comment>
<keyword evidence="2" id="KW-0238">DNA-binding</keyword>
<dbReference type="InterPro" id="IPR036388">
    <property type="entry name" value="WH-like_DNA-bd_sf"/>
</dbReference>
<evidence type="ECO:0000256" key="1">
    <source>
        <dbReference type="ARBA" id="ARBA00023015"/>
    </source>
</evidence>
<dbReference type="GO" id="GO:0006355">
    <property type="term" value="P:regulation of DNA-templated transcription"/>
    <property type="evidence" value="ECO:0007669"/>
    <property type="project" value="InterPro"/>
</dbReference>
<dbReference type="Pfam" id="PF00196">
    <property type="entry name" value="GerE"/>
    <property type="match status" value="1"/>
</dbReference>
<protein>
    <recommendedName>
        <fullName evidence="4">HTH luxR-type domain-containing protein</fullName>
    </recommendedName>
</protein>
<dbReference type="InterPro" id="IPR016032">
    <property type="entry name" value="Sig_transdc_resp-reg_C-effctor"/>
</dbReference>
<evidence type="ECO:0000259" key="4">
    <source>
        <dbReference type="PROSITE" id="PS50043"/>
    </source>
</evidence>
<dbReference type="EMBL" id="LGKP01000030">
    <property type="protein sequence ID" value="KPL83042.1"/>
    <property type="molecule type" value="Genomic_DNA"/>
</dbReference>
<dbReference type="SUPFAM" id="SSF46894">
    <property type="entry name" value="C-terminal effector domain of the bipartite response regulators"/>
    <property type="match status" value="1"/>
</dbReference>
<sequence>MTTRNLSPREQELWKWLSAGYSNKQIAAAMGLSVATVRWYVTIIYQKLRVTGRVEATIAYMTRDNDPMDA</sequence>
<dbReference type="RefSeq" id="WP_054536150.1">
    <property type="nucleotide sequence ID" value="NZ_LGKP01000030.1"/>
</dbReference>
<dbReference type="Gene3D" id="1.10.10.10">
    <property type="entry name" value="Winged helix-like DNA-binding domain superfamily/Winged helix DNA-binding domain"/>
    <property type="match status" value="1"/>
</dbReference>
<dbReference type="AlphaFoldDB" id="A0A0N8GQ91"/>
<gene>
    <name evidence="5" type="ORF">SE18_19560</name>
</gene>
<evidence type="ECO:0000256" key="2">
    <source>
        <dbReference type="ARBA" id="ARBA00023125"/>
    </source>
</evidence>